<reference evidence="2 3" key="1">
    <citation type="submission" date="2019-06" db="EMBL/GenBank/DDBJ databases">
        <title>Draft genome of Aliikangiella marina GYP-15.</title>
        <authorList>
            <person name="Wang G."/>
        </authorList>
    </citation>
    <scope>NUCLEOTIDE SEQUENCE [LARGE SCALE GENOMIC DNA]</scope>
    <source>
        <strain evidence="2 3">GYP-15</strain>
    </source>
</reference>
<keyword evidence="1" id="KW-0812">Transmembrane</keyword>
<sequence>MSAQHYLLLADLILIIHVVFILFVVLGLGLIYLGYFCHWRWIGNPWFRLTHLGAIGFVVVQTWLGEICPLTYWENTLRKQAGDASYSGDFIAHWLNQFIYFSAPGWVFTLVYSLFGLFVLFSWFWIRPRGFKS</sequence>
<dbReference type="InterPro" id="IPR021218">
    <property type="entry name" value="DUF2784"/>
</dbReference>
<keyword evidence="1" id="KW-0472">Membrane</keyword>
<proteinExistence type="predicted"/>
<evidence type="ECO:0000313" key="3">
    <source>
        <dbReference type="Proteomes" id="UP000317839"/>
    </source>
</evidence>
<keyword evidence="1" id="KW-1133">Transmembrane helix</keyword>
<dbReference type="RefSeq" id="WP_142941300.1">
    <property type="nucleotide sequence ID" value="NZ_VIKR01000002.1"/>
</dbReference>
<gene>
    <name evidence="2" type="ORF">FLL45_06920</name>
</gene>
<accession>A0A545TBW7</accession>
<dbReference type="Pfam" id="PF10861">
    <property type="entry name" value="DUF2784"/>
    <property type="match status" value="1"/>
</dbReference>
<dbReference type="OrthoDB" id="370375at2"/>
<comment type="caution">
    <text evidence="2">The sequence shown here is derived from an EMBL/GenBank/DDBJ whole genome shotgun (WGS) entry which is preliminary data.</text>
</comment>
<feature type="transmembrane region" description="Helical" evidence="1">
    <location>
        <begin position="105"/>
        <end position="126"/>
    </location>
</feature>
<evidence type="ECO:0000256" key="1">
    <source>
        <dbReference type="SAM" id="Phobius"/>
    </source>
</evidence>
<feature type="transmembrane region" description="Helical" evidence="1">
    <location>
        <begin position="12"/>
        <end position="34"/>
    </location>
</feature>
<name>A0A545TBW7_9GAMM</name>
<evidence type="ECO:0000313" key="2">
    <source>
        <dbReference type="EMBL" id="TQV74686.1"/>
    </source>
</evidence>
<dbReference type="EMBL" id="VIKR01000002">
    <property type="protein sequence ID" value="TQV74686.1"/>
    <property type="molecule type" value="Genomic_DNA"/>
</dbReference>
<organism evidence="2 3">
    <name type="scientific">Aliikangiella marina</name>
    <dbReference type="NCBI Taxonomy" id="1712262"/>
    <lineage>
        <taxon>Bacteria</taxon>
        <taxon>Pseudomonadati</taxon>
        <taxon>Pseudomonadota</taxon>
        <taxon>Gammaproteobacteria</taxon>
        <taxon>Oceanospirillales</taxon>
        <taxon>Pleioneaceae</taxon>
        <taxon>Aliikangiella</taxon>
    </lineage>
</organism>
<dbReference type="AlphaFoldDB" id="A0A545TBW7"/>
<feature type="transmembrane region" description="Helical" evidence="1">
    <location>
        <begin position="46"/>
        <end position="64"/>
    </location>
</feature>
<dbReference type="Proteomes" id="UP000317839">
    <property type="component" value="Unassembled WGS sequence"/>
</dbReference>
<protein>
    <submittedName>
        <fullName evidence="2">DUF2784 domain-containing protein</fullName>
    </submittedName>
</protein>
<keyword evidence="3" id="KW-1185">Reference proteome</keyword>